<gene>
    <name evidence="1" type="ORF">BQ8482_810001</name>
</gene>
<proteinExistence type="predicted"/>
<reference evidence="2" key="1">
    <citation type="submission" date="2016-12" db="EMBL/GenBank/DDBJ databases">
        <authorList>
            <person name="Brunel B."/>
        </authorList>
    </citation>
    <scope>NUCLEOTIDE SEQUENCE [LARGE SCALE GENOMIC DNA]</scope>
</reference>
<dbReference type="GO" id="GO:0006352">
    <property type="term" value="P:DNA-templated transcription initiation"/>
    <property type="evidence" value="ECO:0007669"/>
    <property type="project" value="InterPro"/>
</dbReference>
<dbReference type="AlphaFoldDB" id="A0A2P9AWP2"/>
<protein>
    <submittedName>
        <fullName evidence="1">Uncharacterized protein</fullName>
    </submittedName>
</protein>
<evidence type="ECO:0000313" key="1">
    <source>
        <dbReference type="EMBL" id="SJM35594.1"/>
    </source>
</evidence>
<dbReference type="EMBL" id="FUIG01000094">
    <property type="protein sequence ID" value="SJM35594.1"/>
    <property type="molecule type" value="Genomic_DNA"/>
</dbReference>
<sequence>MRGYYYHSNRESKSRLTSVRVIISMTGLGSADLAKTTRSIHIEFSYGLLARLEAYVETGILCFRRIVRGFIRRKIVQGGVDPEDVVQETLLAIHVKRHTWRQD</sequence>
<organism evidence="1 2">
    <name type="scientific">Mesorhizobium delmotii</name>
    <dbReference type="NCBI Taxonomy" id="1631247"/>
    <lineage>
        <taxon>Bacteria</taxon>
        <taxon>Pseudomonadati</taxon>
        <taxon>Pseudomonadota</taxon>
        <taxon>Alphaproteobacteria</taxon>
        <taxon>Hyphomicrobiales</taxon>
        <taxon>Phyllobacteriaceae</taxon>
        <taxon>Mesorhizobium</taxon>
    </lineage>
</organism>
<keyword evidence="2" id="KW-1185">Reference proteome</keyword>
<accession>A0A2P9AWP2</accession>
<dbReference type="InterPro" id="IPR013325">
    <property type="entry name" value="RNA_pol_sigma_r2"/>
</dbReference>
<name>A0A2P9AWP2_9HYPH</name>
<evidence type="ECO:0000313" key="2">
    <source>
        <dbReference type="Proteomes" id="UP000245698"/>
    </source>
</evidence>
<dbReference type="GO" id="GO:0003700">
    <property type="term" value="F:DNA-binding transcription factor activity"/>
    <property type="evidence" value="ECO:0007669"/>
    <property type="project" value="InterPro"/>
</dbReference>
<dbReference type="SUPFAM" id="SSF88946">
    <property type="entry name" value="Sigma2 domain of RNA polymerase sigma factors"/>
    <property type="match status" value="1"/>
</dbReference>
<dbReference type="Proteomes" id="UP000245698">
    <property type="component" value="Unassembled WGS sequence"/>
</dbReference>